<evidence type="ECO:0000313" key="3">
    <source>
        <dbReference type="Proteomes" id="UP000192596"/>
    </source>
</evidence>
<comment type="caution">
    <text evidence="2">The sequence shown here is derived from an EMBL/GenBank/DDBJ whole genome shotgun (WGS) entry which is preliminary data.</text>
</comment>
<name>A0A1V8SLN7_9PEZI</name>
<feature type="compositionally biased region" description="Basic and acidic residues" evidence="1">
    <location>
        <begin position="364"/>
        <end position="378"/>
    </location>
</feature>
<feature type="compositionally biased region" description="Polar residues" evidence="1">
    <location>
        <begin position="334"/>
        <end position="345"/>
    </location>
</feature>
<organism evidence="2 3">
    <name type="scientific">Cryoendolithus antarcticus</name>
    <dbReference type="NCBI Taxonomy" id="1507870"/>
    <lineage>
        <taxon>Eukaryota</taxon>
        <taxon>Fungi</taxon>
        <taxon>Dikarya</taxon>
        <taxon>Ascomycota</taxon>
        <taxon>Pezizomycotina</taxon>
        <taxon>Dothideomycetes</taxon>
        <taxon>Dothideomycetidae</taxon>
        <taxon>Cladosporiales</taxon>
        <taxon>Cladosporiaceae</taxon>
        <taxon>Cryoendolithus</taxon>
    </lineage>
</organism>
<protein>
    <submittedName>
        <fullName evidence="2">Uncharacterized protein</fullName>
    </submittedName>
</protein>
<feature type="region of interest" description="Disordered" evidence="1">
    <location>
        <begin position="270"/>
        <end position="409"/>
    </location>
</feature>
<proteinExistence type="predicted"/>
<dbReference type="Proteomes" id="UP000192596">
    <property type="component" value="Unassembled WGS sequence"/>
</dbReference>
<keyword evidence="3" id="KW-1185">Reference proteome</keyword>
<gene>
    <name evidence="2" type="ORF">B0A48_14198</name>
</gene>
<dbReference type="InParanoid" id="A0A1V8SLN7"/>
<accession>A0A1V8SLN7</accession>
<evidence type="ECO:0000313" key="2">
    <source>
        <dbReference type="EMBL" id="OQN99993.1"/>
    </source>
</evidence>
<sequence>MHGEEDCWMELARVDDGRRCKEYQHLKSLPTPDTDDFFWVQQAVISIDAGSKFKLVFSWRKGDFQWYTCDGVKITIAVRADDPQHKYTQASWHSRLELRKAEDQAEDGIASIEIDCFDRQDRHGHYEQVFTAPAPAVYDLDEPLTLDACRQYRTEGGCVHASVTRGKLRGNWRYEKDIVVHPRPTFWSSMSAFRPASQHDWEAIPDQRFRPLNSENGASFMFMWTNVEGADADEGFLGLDSTVSSPMFGSEDNIETESSETDNACARLQRSTRHRTARSSVSAGDHSEGQVFRRGRNQSKGTLAASSPQPQPRTRHRDGRSTVPSVEESRGRTTKPSEASAATSSLKRKRSPPPANDLDSNWTKIEEDERKPSIKDESSMSAKPGTKKSPFDLTGSPSAKSTPPSPSKYFAKITETSKAASTLESMSSAHAGIATTSPALQTDGAREKAKRIALKKMEVLRKQLAQRDADLELSKAELEYEEAS</sequence>
<feature type="compositionally biased region" description="Polar residues" evidence="1">
    <location>
        <begin position="298"/>
        <end position="308"/>
    </location>
</feature>
<reference evidence="3" key="1">
    <citation type="submission" date="2017-03" db="EMBL/GenBank/DDBJ databases">
        <title>Genomes of endolithic fungi from Antarctica.</title>
        <authorList>
            <person name="Coleine C."/>
            <person name="Masonjones S."/>
            <person name="Stajich J.E."/>
        </authorList>
    </citation>
    <scope>NUCLEOTIDE SEQUENCE [LARGE SCALE GENOMIC DNA]</scope>
    <source>
        <strain evidence="3">CCFEE 5527</strain>
    </source>
</reference>
<dbReference type="EMBL" id="NAJO01000037">
    <property type="protein sequence ID" value="OQN99993.1"/>
    <property type="molecule type" value="Genomic_DNA"/>
</dbReference>
<dbReference type="AlphaFoldDB" id="A0A1V8SLN7"/>
<evidence type="ECO:0000256" key="1">
    <source>
        <dbReference type="SAM" id="MobiDB-lite"/>
    </source>
</evidence>